<accession>A0A8H3SGB9</accession>
<proteinExistence type="predicted"/>
<protein>
    <submittedName>
        <fullName evidence="1">Uncharacterized protein</fullName>
    </submittedName>
</protein>
<dbReference type="Proteomes" id="UP000465221">
    <property type="component" value="Unassembled WGS sequence"/>
</dbReference>
<comment type="caution">
    <text evidence="1">The sequence shown here is derived from an EMBL/GenBank/DDBJ whole genome shotgun (WGS) entry which is preliminary data.</text>
</comment>
<reference evidence="1 2" key="1">
    <citation type="submission" date="2020-01" db="EMBL/GenBank/DDBJ databases">
        <title>Draft genome sequence of Aspergillus udagawae IFM 46972.</title>
        <authorList>
            <person name="Takahashi H."/>
            <person name="Yaguchi T."/>
        </authorList>
    </citation>
    <scope>NUCLEOTIDE SEQUENCE [LARGE SCALE GENOMIC DNA]</scope>
    <source>
        <strain evidence="1 2">IFM 46972</strain>
    </source>
</reference>
<sequence>MSSFTQQMLLPAAEYPRWGNESLSTCCLNMKSQSPNEIRTYDYSRPPRAVIFGRGYEPQQVEELKKKFVGVAKEPVAWVRGNPADLPTGAAGPDYAQNIAADMKKVLNKWRDVEGKDEEILVY</sequence>
<gene>
    <name evidence="1" type="ORF">IFM46972_11439</name>
</gene>
<evidence type="ECO:0000313" key="2">
    <source>
        <dbReference type="Proteomes" id="UP000465221"/>
    </source>
</evidence>
<evidence type="ECO:0000313" key="1">
    <source>
        <dbReference type="EMBL" id="GFF59637.1"/>
    </source>
</evidence>
<dbReference type="EMBL" id="BLKC01000226">
    <property type="protein sequence ID" value="GFF59637.1"/>
    <property type="molecule type" value="Genomic_DNA"/>
</dbReference>
<name>A0A8H3SGB9_9EURO</name>
<organism evidence="1 2">
    <name type="scientific">Aspergillus udagawae</name>
    <dbReference type="NCBI Taxonomy" id="91492"/>
    <lineage>
        <taxon>Eukaryota</taxon>
        <taxon>Fungi</taxon>
        <taxon>Dikarya</taxon>
        <taxon>Ascomycota</taxon>
        <taxon>Pezizomycotina</taxon>
        <taxon>Eurotiomycetes</taxon>
        <taxon>Eurotiomycetidae</taxon>
        <taxon>Eurotiales</taxon>
        <taxon>Aspergillaceae</taxon>
        <taxon>Aspergillus</taxon>
        <taxon>Aspergillus subgen. Fumigati</taxon>
    </lineage>
</organism>
<dbReference type="AlphaFoldDB" id="A0A8H3SGB9"/>